<name>A0ABV3F6M1_9NOCA</name>
<sequence>MNVTAAALALIVAAAFVSMPLVRHRYGAAAMASAQRELTRQRVRTTALAEHGMRFDASGHESAAPLGIAAVLLAVAGVNLAGPGWAGTMSVVVFALVLLGNGVIVYSNLTAVKSVRAAFARKNDPELLRVDVPALLAAAEAGFPGWTWTLQKLRNAAVFGAAALGIAVTLFG</sequence>
<gene>
    <name evidence="2" type="ORF">AB0H72_10960</name>
</gene>
<feature type="transmembrane region" description="Helical" evidence="1">
    <location>
        <begin position="89"/>
        <end position="109"/>
    </location>
</feature>
<proteinExistence type="predicted"/>
<dbReference type="EMBL" id="JBFAIH010000005">
    <property type="protein sequence ID" value="MEV0363210.1"/>
    <property type="molecule type" value="Genomic_DNA"/>
</dbReference>
<organism evidence="2 3">
    <name type="scientific">Nocardia fusca</name>
    <dbReference type="NCBI Taxonomy" id="941183"/>
    <lineage>
        <taxon>Bacteria</taxon>
        <taxon>Bacillati</taxon>
        <taxon>Actinomycetota</taxon>
        <taxon>Actinomycetes</taxon>
        <taxon>Mycobacteriales</taxon>
        <taxon>Nocardiaceae</taxon>
        <taxon>Nocardia</taxon>
    </lineage>
</organism>
<dbReference type="RefSeq" id="WP_357977017.1">
    <property type="nucleotide sequence ID" value="NZ_JBFAIH010000005.1"/>
</dbReference>
<keyword evidence="1" id="KW-0812">Transmembrane</keyword>
<accession>A0ABV3F6M1</accession>
<reference evidence="2 3" key="1">
    <citation type="submission" date="2024-06" db="EMBL/GenBank/DDBJ databases">
        <title>The Natural Products Discovery Center: Release of the First 8490 Sequenced Strains for Exploring Actinobacteria Biosynthetic Diversity.</title>
        <authorList>
            <person name="Kalkreuter E."/>
            <person name="Kautsar S.A."/>
            <person name="Yang D."/>
            <person name="Bader C.D."/>
            <person name="Teijaro C.N."/>
            <person name="Fluegel L."/>
            <person name="Davis C.M."/>
            <person name="Simpson J.R."/>
            <person name="Lauterbach L."/>
            <person name="Steele A.D."/>
            <person name="Gui C."/>
            <person name="Meng S."/>
            <person name="Li G."/>
            <person name="Viehrig K."/>
            <person name="Ye F."/>
            <person name="Su P."/>
            <person name="Kiefer A.F."/>
            <person name="Nichols A."/>
            <person name="Cepeda A.J."/>
            <person name="Yan W."/>
            <person name="Fan B."/>
            <person name="Jiang Y."/>
            <person name="Adhikari A."/>
            <person name="Zheng C.-J."/>
            <person name="Schuster L."/>
            <person name="Cowan T.M."/>
            <person name="Smanski M.J."/>
            <person name="Chevrette M.G."/>
            <person name="De Carvalho L.P.S."/>
            <person name="Shen B."/>
        </authorList>
    </citation>
    <scope>NUCLEOTIDE SEQUENCE [LARGE SCALE GENOMIC DNA]</scope>
    <source>
        <strain evidence="2 3">NPDC050671</strain>
    </source>
</reference>
<evidence type="ECO:0008006" key="4">
    <source>
        <dbReference type="Google" id="ProtNLM"/>
    </source>
</evidence>
<feature type="transmembrane region" description="Helical" evidence="1">
    <location>
        <begin position="63"/>
        <end position="82"/>
    </location>
</feature>
<dbReference type="Proteomes" id="UP001551658">
    <property type="component" value="Unassembled WGS sequence"/>
</dbReference>
<protein>
    <recommendedName>
        <fullName evidence="4">DUF1772 domain-containing protein</fullName>
    </recommendedName>
</protein>
<evidence type="ECO:0000256" key="1">
    <source>
        <dbReference type="SAM" id="Phobius"/>
    </source>
</evidence>
<keyword evidence="3" id="KW-1185">Reference proteome</keyword>
<comment type="caution">
    <text evidence="2">The sequence shown here is derived from an EMBL/GenBank/DDBJ whole genome shotgun (WGS) entry which is preliminary data.</text>
</comment>
<keyword evidence="1" id="KW-0472">Membrane</keyword>
<evidence type="ECO:0000313" key="3">
    <source>
        <dbReference type="Proteomes" id="UP001551658"/>
    </source>
</evidence>
<evidence type="ECO:0000313" key="2">
    <source>
        <dbReference type="EMBL" id="MEV0363210.1"/>
    </source>
</evidence>
<keyword evidence="1" id="KW-1133">Transmembrane helix</keyword>